<keyword evidence="2" id="KW-1185">Reference proteome</keyword>
<dbReference type="RefSeq" id="WP_259542825.1">
    <property type="nucleotide sequence ID" value="NZ_JANLCJ010000145.1"/>
</dbReference>
<proteinExistence type="predicted"/>
<organism evidence="1 2">
    <name type="scientific">Herbiconiux daphne</name>
    <dbReference type="NCBI Taxonomy" id="2970914"/>
    <lineage>
        <taxon>Bacteria</taxon>
        <taxon>Bacillati</taxon>
        <taxon>Actinomycetota</taxon>
        <taxon>Actinomycetes</taxon>
        <taxon>Micrococcales</taxon>
        <taxon>Microbacteriaceae</taxon>
        <taxon>Herbiconiux</taxon>
    </lineage>
</organism>
<comment type="caution">
    <text evidence="1">The sequence shown here is derived from an EMBL/GenBank/DDBJ whole genome shotgun (WGS) entry which is preliminary data.</text>
</comment>
<accession>A0ABT2HA40</accession>
<sequence length="117" mass="13420">GPRLGKITGFSVNLRKQILCHVHWLEGAPPIRLKPEFVKSRLPKKFWMVAPQNNQAQYSQQQSLEYRRAGLNAPTKKCTTKSEADGELARLTKDYPHLEWVILEVTGTTFNKEVYPV</sequence>
<evidence type="ECO:0000313" key="2">
    <source>
        <dbReference type="Proteomes" id="UP001165586"/>
    </source>
</evidence>
<reference evidence="1" key="1">
    <citation type="submission" date="2022-08" db="EMBL/GenBank/DDBJ databases">
        <authorList>
            <person name="Deng Y."/>
            <person name="Han X.-F."/>
            <person name="Zhang Y.-Q."/>
        </authorList>
    </citation>
    <scope>NUCLEOTIDE SEQUENCE</scope>
    <source>
        <strain evidence="1">CPCC 203386</strain>
    </source>
</reference>
<feature type="non-terminal residue" evidence="1">
    <location>
        <position position="1"/>
    </location>
</feature>
<name>A0ABT2HA40_9MICO</name>
<dbReference type="Proteomes" id="UP001165586">
    <property type="component" value="Unassembled WGS sequence"/>
</dbReference>
<dbReference type="EMBL" id="JANLCJ010000145">
    <property type="protein sequence ID" value="MCS5736737.1"/>
    <property type="molecule type" value="Genomic_DNA"/>
</dbReference>
<protein>
    <submittedName>
        <fullName evidence="1">Uncharacterized protein</fullName>
    </submittedName>
</protein>
<gene>
    <name evidence="1" type="ORF">N1032_23685</name>
</gene>
<evidence type="ECO:0000313" key="1">
    <source>
        <dbReference type="EMBL" id="MCS5736737.1"/>
    </source>
</evidence>